<feature type="transmembrane region" description="Helical" evidence="9">
    <location>
        <begin position="144"/>
        <end position="167"/>
    </location>
</feature>
<evidence type="ECO:0000256" key="4">
    <source>
        <dbReference type="ARBA" id="ARBA00022475"/>
    </source>
</evidence>
<dbReference type="PROSITE" id="PS50850">
    <property type="entry name" value="MFS"/>
    <property type="match status" value="1"/>
</dbReference>
<accession>A0A081K5F3</accession>
<organism evidence="11 12">
    <name type="scientific">Endozoicomonas elysicola</name>
    <dbReference type="NCBI Taxonomy" id="305900"/>
    <lineage>
        <taxon>Bacteria</taxon>
        <taxon>Pseudomonadati</taxon>
        <taxon>Pseudomonadota</taxon>
        <taxon>Gammaproteobacteria</taxon>
        <taxon>Oceanospirillales</taxon>
        <taxon>Endozoicomonadaceae</taxon>
        <taxon>Endozoicomonas</taxon>
    </lineage>
</organism>
<proteinExistence type="inferred from homology"/>
<dbReference type="InterPro" id="IPR011701">
    <property type="entry name" value="MFS"/>
</dbReference>
<sequence>MNLTLRLRVVTTLSATLEFYDFTLLIFLANAISLNFFPAASGIGNVIPVLVVFFAGYLARFLGGLIYSHGGDKHGRKPYYMNSMLLMSLSTLGIALIPGHDLIGNLAPALLLLFRILQGASLGGEVPGSVVYASEFSKENKRGLVTGLIVSGLTFGNILASGAVWLIHIGFGEQNVNAWAWRIPFATGSLIGLISLWLRYSLAETPVFKSSSHFKRAPIPIVSLIKDHRLQLIRGVSLAAAPAVTVSVLFFMPRFQQEYLYQTPSWFMGSFIFFSTLATLSFVFAALSDRIGRLPLIRYGTIIIITLVPISIYLLLHGVLPVILALLPLLIAQGMINGVYEASMVELFPTEARYSGVAFCHNLAFCIFGGATPMLLEWLCKHGWLLSPGLWPAVVCFVLMILSFQWKDRYQEKLSDI</sequence>
<dbReference type="SUPFAM" id="SSF103473">
    <property type="entry name" value="MFS general substrate transporter"/>
    <property type="match status" value="1"/>
</dbReference>
<keyword evidence="7 9" id="KW-1133">Transmembrane helix</keyword>
<feature type="transmembrane region" description="Helical" evidence="9">
    <location>
        <begin position="46"/>
        <end position="67"/>
    </location>
</feature>
<comment type="similarity">
    <text evidence="2">Belongs to the major facilitator superfamily. Metabolite:H+ Symporter (MHS) family (TC 2.A.1.6) family.</text>
</comment>
<dbReference type="AlphaFoldDB" id="A0A081K5F3"/>
<evidence type="ECO:0000256" key="8">
    <source>
        <dbReference type="ARBA" id="ARBA00023136"/>
    </source>
</evidence>
<dbReference type="RefSeq" id="WP_034843847.1">
    <property type="nucleotide sequence ID" value="NZ_JOJP01000001.1"/>
</dbReference>
<evidence type="ECO:0000256" key="3">
    <source>
        <dbReference type="ARBA" id="ARBA00022448"/>
    </source>
</evidence>
<keyword evidence="3" id="KW-0813">Transport</keyword>
<dbReference type="GO" id="GO:0005886">
    <property type="term" value="C:plasma membrane"/>
    <property type="evidence" value="ECO:0007669"/>
    <property type="project" value="UniProtKB-SubCell"/>
</dbReference>
<keyword evidence="5 9" id="KW-0812">Transmembrane</keyword>
<dbReference type="InterPro" id="IPR020846">
    <property type="entry name" value="MFS_dom"/>
</dbReference>
<keyword evidence="4" id="KW-1003">Cell membrane</keyword>
<evidence type="ECO:0000256" key="9">
    <source>
        <dbReference type="SAM" id="Phobius"/>
    </source>
</evidence>
<evidence type="ECO:0000256" key="1">
    <source>
        <dbReference type="ARBA" id="ARBA00004651"/>
    </source>
</evidence>
<keyword evidence="12" id="KW-1185">Reference proteome</keyword>
<dbReference type="GO" id="GO:0015293">
    <property type="term" value="F:symporter activity"/>
    <property type="evidence" value="ECO:0007669"/>
    <property type="project" value="UniProtKB-KW"/>
</dbReference>
<feature type="transmembrane region" description="Helical" evidence="9">
    <location>
        <begin position="232"/>
        <end position="253"/>
    </location>
</feature>
<keyword evidence="8 9" id="KW-0472">Membrane</keyword>
<dbReference type="Gene3D" id="1.20.1250.20">
    <property type="entry name" value="MFS general substrate transporter like domains"/>
    <property type="match status" value="2"/>
</dbReference>
<dbReference type="STRING" id="305900.GV64_00275"/>
<comment type="subcellular location">
    <subcellularLocation>
        <location evidence="1">Cell membrane</location>
        <topology evidence="1">Multi-pass membrane protein</topology>
    </subcellularLocation>
</comment>
<evidence type="ECO:0000313" key="12">
    <source>
        <dbReference type="Proteomes" id="UP000027997"/>
    </source>
</evidence>
<dbReference type="InterPro" id="IPR036259">
    <property type="entry name" value="MFS_trans_sf"/>
</dbReference>
<dbReference type="InterPro" id="IPR051084">
    <property type="entry name" value="H+-coupled_symporters"/>
</dbReference>
<feature type="transmembrane region" description="Helical" evidence="9">
    <location>
        <begin position="79"/>
        <end position="97"/>
    </location>
</feature>
<feature type="transmembrane region" description="Helical" evidence="9">
    <location>
        <begin position="299"/>
        <end position="316"/>
    </location>
</feature>
<evidence type="ECO:0000256" key="2">
    <source>
        <dbReference type="ARBA" id="ARBA00008240"/>
    </source>
</evidence>
<feature type="transmembrane region" description="Helical" evidence="9">
    <location>
        <begin position="109"/>
        <end position="132"/>
    </location>
</feature>
<comment type="caution">
    <text evidence="11">The sequence shown here is derived from an EMBL/GenBank/DDBJ whole genome shotgun (WGS) entry which is preliminary data.</text>
</comment>
<feature type="transmembrane region" description="Helical" evidence="9">
    <location>
        <begin position="383"/>
        <end position="404"/>
    </location>
</feature>
<feature type="domain" description="Major facilitator superfamily (MFS) profile" evidence="10">
    <location>
        <begin position="7"/>
        <end position="411"/>
    </location>
</feature>
<evidence type="ECO:0000313" key="11">
    <source>
        <dbReference type="EMBL" id="KEI69379.1"/>
    </source>
</evidence>
<dbReference type="InterPro" id="IPR005829">
    <property type="entry name" value="Sugar_transporter_CS"/>
</dbReference>
<dbReference type="PANTHER" id="PTHR43528:SF7">
    <property type="entry name" value="MFS TRANSPORTER"/>
    <property type="match status" value="1"/>
</dbReference>
<dbReference type="eggNOG" id="COG0477">
    <property type="taxonomic scope" value="Bacteria"/>
</dbReference>
<keyword evidence="6" id="KW-0769">Symport</keyword>
<name>A0A081K5F3_9GAMM</name>
<gene>
    <name evidence="11" type="ORF">GV64_00275</name>
</gene>
<feature type="transmembrane region" description="Helical" evidence="9">
    <location>
        <begin position="352"/>
        <end position="371"/>
    </location>
</feature>
<evidence type="ECO:0000256" key="6">
    <source>
        <dbReference type="ARBA" id="ARBA00022847"/>
    </source>
</evidence>
<dbReference type="PANTHER" id="PTHR43528">
    <property type="entry name" value="ALPHA-KETOGLUTARATE PERMEASE"/>
    <property type="match status" value="1"/>
</dbReference>
<dbReference type="Proteomes" id="UP000027997">
    <property type="component" value="Unassembled WGS sequence"/>
</dbReference>
<feature type="transmembrane region" description="Helical" evidence="9">
    <location>
        <begin position="322"/>
        <end position="340"/>
    </location>
</feature>
<evidence type="ECO:0000256" key="5">
    <source>
        <dbReference type="ARBA" id="ARBA00022692"/>
    </source>
</evidence>
<evidence type="ECO:0000256" key="7">
    <source>
        <dbReference type="ARBA" id="ARBA00022989"/>
    </source>
</evidence>
<dbReference type="EMBL" id="JOJP01000001">
    <property type="protein sequence ID" value="KEI69379.1"/>
    <property type="molecule type" value="Genomic_DNA"/>
</dbReference>
<dbReference type="Pfam" id="PF07690">
    <property type="entry name" value="MFS_1"/>
    <property type="match status" value="1"/>
</dbReference>
<feature type="transmembrane region" description="Helical" evidence="9">
    <location>
        <begin position="179"/>
        <end position="200"/>
    </location>
</feature>
<dbReference type="PROSITE" id="PS00217">
    <property type="entry name" value="SUGAR_TRANSPORT_2"/>
    <property type="match status" value="1"/>
</dbReference>
<protein>
    <recommendedName>
        <fullName evidence="10">Major facilitator superfamily (MFS) profile domain-containing protein</fullName>
    </recommendedName>
</protein>
<feature type="transmembrane region" description="Helical" evidence="9">
    <location>
        <begin position="265"/>
        <end position="287"/>
    </location>
</feature>
<evidence type="ECO:0000259" key="10">
    <source>
        <dbReference type="PROSITE" id="PS50850"/>
    </source>
</evidence>
<reference evidence="11 12" key="1">
    <citation type="submission" date="2014-06" db="EMBL/GenBank/DDBJ databases">
        <title>Whole Genome Sequences of Three Symbiotic Endozoicomonas Bacteria.</title>
        <authorList>
            <person name="Neave M.J."/>
            <person name="Apprill A."/>
            <person name="Voolstra C.R."/>
        </authorList>
    </citation>
    <scope>NUCLEOTIDE SEQUENCE [LARGE SCALE GENOMIC DNA]</scope>
    <source>
        <strain evidence="11 12">DSM 22380</strain>
    </source>
</reference>